<evidence type="ECO:0000256" key="4">
    <source>
        <dbReference type="RuleBase" id="RU000639"/>
    </source>
</evidence>
<comment type="subunit">
    <text evidence="3">Homodimer.</text>
</comment>
<dbReference type="OrthoDB" id="9812586at2"/>
<dbReference type="HAMAP" id="MF_01151">
    <property type="entry name" value="GrpE"/>
    <property type="match status" value="1"/>
</dbReference>
<dbReference type="PANTHER" id="PTHR21237">
    <property type="entry name" value="GRPE PROTEIN"/>
    <property type="match status" value="1"/>
</dbReference>
<comment type="subcellular location">
    <subcellularLocation>
        <location evidence="3">Cytoplasm</location>
    </subcellularLocation>
</comment>
<dbReference type="InterPro" id="IPR000740">
    <property type="entry name" value="GrpE"/>
</dbReference>
<dbReference type="GO" id="GO:0000774">
    <property type="term" value="F:adenyl-nucleotide exchange factor activity"/>
    <property type="evidence" value="ECO:0007669"/>
    <property type="project" value="InterPro"/>
</dbReference>
<dbReference type="GO" id="GO:0042803">
    <property type="term" value="F:protein homodimerization activity"/>
    <property type="evidence" value="ECO:0007669"/>
    <property type="project" value="InterPro"/>
</dbReference>
<protein>
    <recommendedName>
        <fullName evidence="3 4">Protein GrpE</fullName>
    </recommendedName>
    <alternativeName>
        <fullName evidence="3">HSP-70 cofactor</fullName>
    </alternativeName>
</protein>
<reference evidence="7 8" key="1">
    <citation type="submission" date="2019-03" db="EMBL/GenBank/DDBJ databases">
        <title>Genomic Encyclopedia of Type Strains, Phase IV (KMG-IV): sequencing the most valuable type-strain genomes for metagenomic binning, comparative biology and taxonomic classification.</title>
        <authorList>
            <person name="Goeker M."/>
        </authorList>
    </citation>
    <scope>NUCLEOTIDE SEQUENCE [LARGE SCALE GENOMIC DNA]</scope>
    <source>
        <strain evidence="7 8">DSM 24984</strain>
    </source>
</reference>
<comment type="caution">
    <text evidence="7">The sequence shown here is derived from an EMBL/GenBank/DDBJ whole genome shotgun (WGS) entry which is preliminary data.</text>
</comment>
<dbReference type="SUPFAM" id="SSF51064">
    <property type="entry name" value="Head domain of nucleotide exchange factor GrpE"/>
    <property type="match status" value="1"/>
</dbReference>
<dbReference type="Gene3D" id="2.30.22.10">
    <property type="entry name" value="Head domain of nucleotide exchange factor GrpE"/>
    <property type="match status" value="1"/>
</dbReference>
<evidence type="ECO:0000256" key="6">
    <source>
        <dbReference type="SAM" id="MobiDB-lite"/>
    </source>
</evidence>
<keyword evidence="2 3" id="KW-0143">Chaperone</keyword>
<comment type="similarity">
    <text evidence="1 3 5">Belongs to the GrpE family.</text>
</comment>
<comment type="function">
    <text evidence="3 4">Participates actively in the response to hyperosmotic and heat shock by preventing the aggregation of stress-denatured proteins, in association with DnaK and GrpE. It is the nucleotide exchange factor for DnaK and may function as a thermosensor. Unfolded proteins bind initially to DnaJ; upon interaction with the DnaJ-bound protein, DnaK hydrolyzes its bound ATP, resulting in the formation of a stable complex. GrpE releases ADP from DnaK; ATP binding to DnaK triggers the release of the substrate protein, thus completing the reaction cycle. Several rounds of ATP-dependent interactions between DnaJ, DnaK and GrpE are required for fully efficient folding.</text>
</comment>
<dbReference type="InterPro" id="IPR013805">
    <property type="entry name" value="GrpE_CC"/>
</dbReference>
<dbReference type="GO" id="GO:0051082">
    <property type="term" value="F:unfolded protein binding"/>
    <property type="evidence" value="ECO:0007669"/>
    <property type="project" value="TreeGrafter"/>
</dbReference>
<dbReference type="RefSeq" id="WP_132871326.1">
    <property type="nucleotide sequence ID" value="NZ_SMGG01000003.1"/>
</dbReference>
<evidence type="ECO:0000256" key="5">
    <source>
        <dbReference type="RuleBase" id="RU004478"/>
    </source>
</evidence>
<dbReference type="AlphaFoldDB" id="A0A4R1KCJ3"/>
<dbReference type="PROSITE" id="PS01071">
    <property type="entry name" value="GRPE"/>
    <property type="match status" value="1"/>
</dbReference>
<dbReference type="PRINTS" id="PR00773">
    <property type="entry name" value="GRPEPROTEIN"/>
</dbReference>
<gene>
    <name evidence="3" type="primary">grpE</name>
    <name evidence="7" type="ORF">C8D98_0276</name>
</gene>
<evidence type="ECO:0000256" key="1">
    <source>
        <dbReference type="ARBA" id="ARBA00009054"/>
    </source>
</evidence>
<keyword evidence="3" id="KW-0963">Cytoplasm</keyword>
<dbReference type="GO" id="GO:0005737">
    <property type="term" value="C:cytoplasm"/>
    <property type="evidence" value="ECO:0007669"/>
    <property type="project" value="UniProtKB-SubCell"/>
</dbReference>
<proteinExistence type="inferred from homology"/>
<dbReference type="SUPFAM" id="SSF58014">
    <property type="entry name" value="Coiled-coil domain of nucleotide exchange factor GrpE"/>
    <property type="match status" value="1"/>
</dbReference>
<dbReference type="EMBL" id="SMGG01000003">
    <property type="protein sequence ID" value="TCK61770.1"/>
    <property type="molecule type" value="Genomic_DNA"/>
</dbReference>
<organism evidence="7 8">
    <name type="scientific">Seleniivibrio woodruffii</name>
    <dbReference type="NCBI Taxonomy" id="1078050"/>
    <lineage>
        <taxon>Bacteria</taxon>
        <taxon>Pseudomonadati</taxon>
        <taxon>Deferribacterota</taxon>
        <taxon>Deferribacteres</taxon>
        <taxon>Deferribacterales</taxon>
        <taxon>Geovibrionaceae</taxon>
        <taxon>Seleniivibrio</taxon>
    </lineage>
</organism>
<dbReference type="GO" id="GO:0051087">
    <property type="term" value="F:protein-folding chaperone binding"/>
    <property type="evidence" value="ECO:0007669"/>
    <property type="project" value="InterPro"/>
</dbReference>
<feature type="region of interest" description="Disordered" evidence="6">
    <location>
        <begin position="1"/>
        <end position="20"/>
    </location>
</feature>
<dbReference type="Pfam" id="PF01025">
    <property type="entry name" value="GrpE"/>
    <property type="match status" value="1"/>
</dbReference>
<dbReference type="CDD" id="cd00446">
    <property type="entry name" value="GrpE"/>
    <property type="match status" value="1"/>
</dbReference>
<dbReference type="GO" id="GO:0006457">
    <property type="term" value="P:protein folding"/>
    <property type="evidence" value="ECO:0007669"/>
    <property type="project" value="InterPro"/>
</dbReference>
<keyword evidence="3 4" id="KW-0346">Stress response</keyword>
<dbReference type="PANTHER" id="PTHR21237:SF23">
    <property type="entry name" value="GRPE PROTEIN HOMOLOG, MITOCHONDRIAL"/>
    <property type="match status" value="1"/>
</dbReference>
<dbReference type="NCBIfam" id="NF010738">
    <property type="entry name" value="PRK14140.1"/>
    <property type="match status" value="1"/>
</dbReference>
<accession>A0A4R1KCJ3</accession>
<evidence type="ECO:0000313" key="8">
    <source>
        <dbReference type="Proteomes" id="UP000294614"/>
    </source>
</evidence>
<dbReference type="InterPro" id="IPR009012">
    <property type="entry name" value="GrpE_head"/>
</dbReference>
<name>A0A4R1KCJ3_9BACT</name>
<keyword evidence="8" id="KW-1185">Reference proteome</keyword>
<evidence type="ECO:0000256" key="3">
    <source>
        <dbReference type="HAMAP-Rule" id="MF_01151"/>
    </source>
</evidence>
<dbReference type="Gene3D" id="3.90.20.20">
    <property type="match status" value="1"/>
</dbReference>
<sequence>MEEMENKEQQAQEETPKDELTLLREQNERLTEALAEAKDSELRSLAEMDNVRKRLTKEFDDRLKYSNLNLISALFPVMDNFEMALSHISGDNPVEALKEGVQLTLKQMSETLEKYGLKEIELNVGDDFNPQFHEALMVDCDENYDDNKVLMVLQKGYSLHGRVVRPSKVKVNKRK</sequence>
<evidence type="ECO:0000256" key="2">
    <source>
        <dbReference type="ARBA" id="ARBA00023186"/>
    </source>
</evidence>
<evidence type="ECO:0000313" key="7">
    <source>
        <dbReference type="EMBL" id="TCK61770.1"/>
    </source>
</evidence>
<dbReference type="Proteomes" id="UP000294614">
    <property type="component" value="Unassembled WGS sequence"/>
</dbReference>